<gene>
    <name evidence="1" type="ORF">SAMN06295960_1921</name>
</gene>
<keyword evidence="2" id="KW-1185">Reference proteome</keyword>
<dbReference type="EMBL" id="FXAZ01000002">
    <property type="protein sequence ID" value="SMG33967.1"/>
    <property type="molecule type" value="Genomic_DNA"/>
</dbReference>
<evidence type="ECO:0000313" key="2">
    <source>
        <dbReference type="Proteomes" id="UP000193834"/>
    </source>
</evidence>
<reference evidence="1 2" key="1">
    <citation type="submission" date="2017-04" db="EMBL/GenBank/DDBJ databases">
        <authorList>
            <person name="Afonso C.L."/>
            <person name="Miller P.J."/>
            <person name="Scott M.A."/>
            <person name="Spackman E."/>
            <person name="Goraichik I."/>
            <person name="Dimitrov K.M."/>
            <person name="Suarez D.L."/>
            <person name="Swayne D.E."/>
        </authorList>
    </citation>
    <scope>NUCLEOTIDE SEQUENCE [LARGE SCALE GENOMIC DNA]</scope>
    <source>
        <strain evidence="1 2">11</strain>
    </source>
</reference>
<dbReference type="OrthoDB" id="2605175at2"/>
<dbReference type="RefSeq" id="WP_085494162.1">
    <property type="nucleotide sequence ID" value="NZ_FXAZ01000002.1"/>
</dbReference>
<sequence>MSVHHKTAWASLIAAILVSIYYGFALFSLKGSIALYNSEMMALARNVFGIALVFQSLMYFTNFMSKDEPEAKEISRQVSNRANQASLLFLVSAVAGCAFYLIYISDTRTLLLSPLVCAHLLVSILLAAWMIKYMAELIIYYRSFRSSSPSSDDAEID</sequence>
<protein>
    <submittedName>
        <fullName evidence="1">Uncharacterized protein</fullName>
    </submittedName>
</protein>
<proteinExistence type="predicted"/>
<dbReference type="Proteomes" id="UP000193834">
    <property type="component" value="Unassembled WGS sequence"/>
</dbReference>
<name>A0A1X7K0G3_9BACL</name>
<dbReference type="AlphaFoldDB" id="A0A1X7K0G3"/>
<accession>A0A1X7K0G3</accession>
<organism evidence="1 2">
    <name type="scientific">Paenibacillus aquistagni</name>
    <dbReference type="NCBI Taxonomy" id="1852522"/>
    <lineage>
        <taxon>Bacteria</taxon>
        <taxon>Bacillati</taxon>
        <taxon>Bacillota</taxon>
        <taxon>Bacilli</taxon>
        <taxon>Bacillales</taxon>
        <taxon>Paenibacillaceae</taxon>
        <taxon>Paenibacillus</taxon>
    </lineage>
</organism>
<evidence type="ECO:0000313" key="1">
    <source>
        <dbReference type="EMBL" id="SMG33967.1"/>
    </source>
</evidence>